<dbReference type="KEGG" id="nfa:NFA_15750"/>
<dbReference type="Proteomes" id="UP000006820">
    <property type="component" value="Chromosome"/>
</dbReference>
<gene>
    <name evidence="1" type="ordered locus">NFA_15750</name>
</gene>
<keyword evidence="2" id="KW-1185">Reference proteome</keyword>
<dbReference type="HOGENOM" id="CLU_3082361_0_0_11"/>
<sequence>MSYPCLPAPYGGGGTWAPTDLIIPMTKTATPPPISRIMMMTNRTTASVTRAW</sequence>
<protein>
    <submittedName>
        <fullName evidence="1">Uncharacterized protein</fullName>
    </submittedName>
</protein>
<dbReference type="AlphaFoldDB" id="Q5YZH0"/>
<dbReference type="EMBL" id="AP006618">
    <property type="protein sequence ID" value="BAD56421.1"/>
    <property type="molecule type" value="Genomic_DNA"/>
</dbReference>
<evidence type="ECO:0000313" key="2">
    <source>
        <dbReference type="Proteomes" id="UP000006820"/>
    </source>
</evidence>
<proteinExistence type="predicted"/>
<name>Q5YZH0_NOCFA</name>
<evidence type="ECO:0000313" key="1">
    <source>
        <dbReference type="EMBL" id="BAD56421.1"/>
    </source>
</evidence>
<dbReference type="STRING" id="247156.NFA_15750"/>
<accession>Q5YZH0</accession>
<reference evidence="1 2" key="1">
    <citation type="journal article" date="2004" name="Proc. Natl. Acad. Sci. U.S.A.">
        <title>The complete genomic sequence of Nocardia farcinica IFM 10152.</title>
        <authorList>
            <person name="Ishikawa J."/>
            <person name="Yamashita A."/>
            <person name="Mikami Y."/>
            <person name="Hoshino Y."/>
            <person name="Kurita H."/>
            <person name="Hotta K."/>
            <person name="Shiba T."/>
            <person name="Hattori M."/>
        </authorList>
    </citation>
    <scope>NUCLEOTIDE SEQUENCE [LARGE SCALE GENOMIC DNA]</scope>
    <source>
        <strain evidence="1 2">IFM 10152</strain>
    </source>
</reference>
<organism evidence="1 2">
    <name type="scientific">Nocardia farcinica (strain IFM 10152)</name>
    <dbReference type="NCBI Taxonomy" id="247156"/>
    <lineage>
        <taxon>Bacteria</taxon>
        <taxon>Bacillati</taxon>
        <taxon>Actinomycetota</taxon>
        <taxon>Actinomycetes</taxon>
        <taxon>Mycobacteriales</taxon>
        <taxon>Nocardiaceae</taxon>
        <taxon>Nocardia</taxon>
    </lineage>
</organism>